<keyword evidence="4" id="KW-1185">Reference proteome</keyword>
<gene>
    <name evidence="3" type="ORF">AYI68_g7171</name>
</gene>
<feature type="domain" description="UBC core" evidence="2">
    <location>
        <begin position="5"/>
        <end position="87"/>
    </location>
</feature>
<dbReference type="SUPFAM" id="SSF54495">
    <property type="entry name" value="UBC-like"/>
    <property type="match status" value="1"/>
</dbReference>
<keyword evidence="1" id="KW-0833">Ubl conjugation pathway</keyword>
<evidence type="ECO:0000313" key="3">
    <source>
        <dbReference type="EMBL" id="OLY78774.1"/>
    </source>
</evidence>
<dbReference type="PROSITE" id="PS50127">
    <property type="entry name" value="UBC_2"/>
    <property type="match status" value="1"/>
</dbReference>
<dbReference type="AlphaFoldDB" id="A0A1R0GPF9"/>
<proteinExistence type="predicted"/>
<comment type="caution">
    <text evidence="3">The sequence shown here is derived from an EMBL/GenBank/DDBJ whole genome shotgun (WGS) entry which is preliminary data.</text>
</comment>
<dbReference type="STRING" id="133383.A0A1R0GPF9"/>
<evidence type="ECO:0000313" key="4">
    <source>
        <dbReference type="Proteomes" id="UP000187455"/>
    </source>
</evidence>
<reference evidence="3 4" key="1">
    <citation type="journal article" date="2016" name="Mol. Biol. Evol.">
        <title>Genome-Wide Survey of Gut Fungi (Harpellales) Reveals the First Horizontally Transferred Ubiquitin Gene from a Mosquito Host.</title>
        <authorList>
            <person name="Wang Y."/>
            <person name="White M.M."/>
            <person name="Kvist S."/>
            <person name="Moncalvo J.M."/>
        </authorList>
    </citation>
    <scope>NUCLEOTIDE SEQUENCE [LARGE SCALE GENOMIC DNA]</scope>
    <source>
        <strain evidence="3 4">ALG-7-W6</strain>
    </source>
</reference>
<dbReference type="OrthoDB" id="1158011at2759"/>
<name>A0A1R0GPF9_9FUNG</name>
<dbReference type="InterPro" id="IPR000608">
    <property type="entry name" value="UBC"/>
</dbReference>
<organism evidence="3 4">
    <name type="scientific">Smittium mucronatum</name>
    <dbReference type="NCBI Taxonomy" id="133383"/>
    <lineage>
        <taxon>Eukaryota</taxon>
        <taxon>Fungi</taxon>
        <taxon>Fungi incertae sedis</taxon>
        <taxon>Zoopagomycota</taxon>
        <taxon>Kickxellomycotina</taxon>
        <taxon>Harpellomycetes</taxon>
        <taxon>Harpellales</taxon>
        <taxon>Legeriomycetaceae</taxon>
        <taxon>Smittium</taxon>
    </lineage>
</organism>
<dbReference type="InterPro" id="IPR050113">
    <property type="entry name" value="Ub_conjugating_enzyme"/>
</dbReference>
<evidence type="ECO:0000256" key="1">
    <source>
        <dbReference type="ARBA" id="ARBA00022786"/>
    </source>
</evidence>
<dbReference type="Pfam" id="PF00179">
    <property type="entry name" value="UQ_con"/>
    <property type="match status" value="1"/>
</dbReference>
<dbReference type="Proteomes" id="UP000187455">
    <property type="component" value="Unassembled WGS sequence"/>
</dbReference>
<accession>A0A1R0GPF9</accession>
<sequence length="87" mass="10182">MASKAAYRRLSKEYIEIKRNPPPYIIAKPLESNILEWHFCLYGPQGTVYEYGEYHGKLRFPSDYPFKPPSIQMFTPSGKCLKYSSKK</sequence>
<dbReference type="PANTHER" id="PTHR24067">
    <property type="entry name" value="UBIQUITIN-CONJUGATING ENZYME E2"/>
    <property type="match status" value="1"/>
</dbReference>
<protein>
    <submittedName>
        <fullName evidence="3">Ubiquitin-conjugating enzyme E2 6</fullName>
    </submittedName>
</protein>
<evidence type="ECO:0000259" key="2">
    <source>
        <dbReference type="PROSITE" id="PS50127"/>
    </source>
</evidence>
<dbReference type="EMBL" id="LSSL01005537">
    <property type="protein sequence ID" value="OLY78774.1"/>
    <property type="molecule type" value="Genomic_DNA"/>
</dbReference>
<dbReference type="InterPro" id="IPR016135">
    <property type="entry name" value="UBQ-conjugating_enzyme/RWD"/>
</dbReference>
<dbReference type="Gene3D" id="3.10.110.10">
    <property type="entry name" value="Ubiquitin Conjugating Enzyme"/>
    <property type="match status" value="1"/>
</dbReference>